<reference evidence="1 2" key="1">
    <citation type="submission" date="2023-02" db="EMBL/GenBank/DDBJ databases">
        <title>LHISI_Scaffold_Assembly.</title>
        <authorList>
            <person name="Stuart O.P."/>
            <person name="Cleave R."/>
            <person name="Magrath M.J.L."/>
            <person name="Mikheyev A.S."/>
        </authorList>
    </citation>
    <scope>NUCLEOTIDE SEQUENCE [LARGE SCALE GENOMIC DNA]</scope>
    <source>
        <strain evidence="1">Daus_M_001</strain>
        <tissue evidence="1">Leg muscle</tissue>
    </source>
</reference>
<comment type="caution">
    <text evidence="1">The sequence shown here is derived from an EMBL/GenBank/DDBJ whole genome shotgun (WGS) entry which is preliminary data.</text>
</comment>
<protein>
    <submittedName>
        <fullName evidence="1">Uncharacterized protein</fullName>
    </submittedName>
</protein>
<evidence type="ECO:0000313" key="1">
    <source>
        <dbReference type="EMBL" id="KAJ8880140.1"/>
    </source>
</evidence>
<dbReference type="Proteomes" id="UP001159363">
    <property type="component" value="Chromosome 5"/>
</dbReference>
<proteinExistence type="predicted"/>
<keyword evidence="2" id="KW-1185">Reference proteome</keyword>
<name>A0ABQ9H771_9NEOP</name>
<dbReference type="EMBL" id="JARBHB010000006">
    <property type="protein sequence ID" value="KAJ8880140.1"/>
    <property type="molecule type" value="Genomic_DNA"/>
</dbReference>
<organism evidence="1 2">
    <name type="scientific">Dryococelus australis</name>
    <dbReference type="NCBI Taxonomy" id="614101"/>
    <lineage>
        <taxon>Eukaryota</taxon>
        <taxon>Metazoa</taxon>
        <taxon>Ecdysozoa</taxon>
        <taxon>Arthropoda</taxon>
        <taxon>Hexapoda</taxon>
        <taxon>Insecta</taxon>
        <taxon>Pterygota</taxon>
        <taxon>Neoptera</taxon>
        <taxon>Polyneoptera</taxon>
        <taxon>Phasmatodea</taxon>
        <taxon>Verophasmatodea</taxon>
        <taxon>Anareolatae</taxon>
        <taxon>Phasmatidae</taxon>
        <taxon>Eurycanthinae</taxon>
        <taxon>Dryococelus</taxon>
    </lineage>
</organism>
<gene>
    <name evidence="1" type="ORF">PR048_016603</name>
</gene>
<sequence>MVGKSPGEERRRERERVMVQEGLDLLKRKKEDEWFKKLKEQREEDYSFCSPYQTDRQLKEMLNKYSPWGKPGCGAPNPDCIRKKKLQMEGLYPEKEKNMSAVHLGRQGGGAPRRTDSGQLKAQLREDPMLRFQNNEQVRRCVNNVLRYRTGPSEQKNYKQQLVQAELCPRPSHRSGRTMSKTDSQFSQNCVQQRLTVQAELFRRRAKHRCISEAGDAASLKFIQMGKVVRDLSLE</sequence>
<accession>A0ABQ9H771</accession>
<evidence type="ECO:0000313" key="2">
    <source>
        <dbReference type="Proteomes" id="UP001159363"/>
    </source>
</evidence>